<protein>
    <submittedName>
        <fullName evidence="1">Uncharacterized protein</fullName>
    </submittedName>
</protein>
<gene>
    <name evidence="1" type="ORF">LJD69_10735</name>
</gene>
<dbReference type="AlphaFoldDB" id="A0AAW4VUY5"/>
<dbReference type="Proteomes" id="UP001198439">
    <property type="component" value="Unassembled WGS sequence"/>
</dbReference>
<name>A0AAW4VUY5_9FIRM</name>
<reference evidence="1" key="1">
    <citation type="submission" date="2021-10" db="EMBL/GenBank/DDBJ databases">
        <title>Collection of gut derived symbiotic bacterial strains cultured from healthy donors.</title>
        <authorList>
            <person name="Lin H."/>
            <person name="Littmann E."/>
            <person name="Kohout C."/>
            <person name="Pamer E.G."/>
        </authorList>
    </citation>
    <scope>NUCLEOTIDE SEQUENCE</scope>
    <source>
        <strain evidence="1">DFI.4.48</strain>
    </source>
</reference>
<accession>A0AAW4VUY5</accession>
<sequence>MEDNEEKCKIIEDVSNKLQLSIKSFKASYHELMSEQFLLATNELISLDLRYTLRSMEQEFAFLDYQLHVEDSDKIKLLNIVCKNIEFYINQWDDIKHFNSVSFSPQKFYLAEKGIG</sequence>
<dbReference type="RefSeq" id="WP_227279906.1">
    <property type="nucleotide sequence ID" value="NZ_JAJDKR010000035.1"/>
</dbReference>
<organism evidence="1 2">
    <name type="scientific">Faecalibacillus faecis</name>
    <dbReference type="NCBI Taxonomy" id="1982628"/>
    <lineage>
        <taxon>Bacteria</taxon>
        <taxon>Bacillati</taxon>
        <taxon>Bacillota</taxon>
        <taxon>Erysipelotrichia</taxon>
        <taxon>Erysipelotrichales</taxon>
        <taxon>Coprobacillaceae</taxon>
        <taxon>Faecalibacillus</taxon>
    </lineage>
</organism>
<comment type="caution">
    <text evidence="1">The sequence shown here is derived from an EMBL/GenBank/DDBJ whole genome shotgun (WGS) entry which is preliminary data.</text>
</comment>
<dbReference type="EMBL" id="JAJDKZ010000035">
    <property type="protein sequence ID" value="MCB8611063.1"/>
    <property type="molecule type" value="Genomic_DNA"/>
</dbReference>
<proteinExistence type="predicted"/>
<evidence type="ECO:0000313" key="2">
    <source>
        <dbReference type="Proteomes" id="UP001198439"/>
    </source>
</evidence>
<evidence type="ECO:0000313" key="1">
    <source>
        <dbReference type="EMBL" id="MCB8611063.1"/>
    </source>
</evidence>